<evidence type="ECO:0000313" key="2">
    <source>
        <dbReference type="EMBL" id="GAA0528463.1"/>
    </source>
</evidence>
<proteinExistence type="predicted"/>
<name>A0ABP3MXE4_9ACTN</name>
<organism evidence="2 3">
    <name type="scientific">Streptomyces mordarskii</name>
    <dbReference type="NCBI Taxonomy" id="1226758"/>
    <lineage>
        <taxon>Bacteria</taxon>
        <taxon>Bacillati</taxon>
        <taxon>Actinomycetota</taxon>
        <taxon>Actinomycetes</taxon>
        <taxon>Kitasatosporales</taxon>
        <taxon>Streptomycetaceae</taxon>
        <taxon>Streptomyces</taxon>
    </lineage>
</organism>
<gene>
    <name evidence="2" type="ORF">GCM10010390_33360</name>
</gene>
<protein>
    <submittedName>
        <fullName evidence="2">Uncharacterized protein</fullName>
    </submittedName>
</protein>
<keyword evidence="3" id="KW-1185">Reference proteome</keyword>
<comment type="caution">
    <text evidence="2">The sequence shown here is derived from an EMBL/GenBank/DDBJ whole genome shotgun (WGS) entry which is preliminary data.</text>
</comment>
<reference evidence="3" key="1">
    <citation type="journal article" date="2019" name="Int. J. Syst. Evol. Microbiol.">
        <title>The Global Catalogue of Microorganisms (GCM) 10K type strain sequencing project: providing services to taxonomists for standard genome sequencing and annotation.</title>
        <authorList>
            <consortium name="The Broad Institute Genomics Platform"/>
            <consortium name="The Broad Institute Genome Sequencing Center for Infectious Disease"/>
            <person name="Wu L."/>
            <person name="Ma J."/>
        </authorList>
    </citation>
    <scope>NUCLEOTIDE SEQUENCE [LARGE SCALE GENOMIC DNA]</scope>
    <source>
        <strain evidence="3">JCM 5052</strain>
    </source>
</reference>
<feature type="region of interest" description="Disordered" evidence="1">
    <location>
        <begin position="1"/>
        <end position="21"/>
    </location>
</feature>
<evidence type="ECO:0000256" key="1">
    <source>
        <dbReference type="SAM" id="MobiDB-lite"/>
    </source>
</evidence>
<evidence type="ECO:0000313" key="3">
    <source>
        <dbReference type="Proteomes" id="UP001501576"/>
    </source>
</evidence>
<sequence length="76" mass="8402">MSPHAVSWCTASSQAGRAPRRVAEEQYEQQVVAHLAGQRLLKERPNTSFCFTTEQALLERHFGGPEVTKAPPRSPA</sequence>
<dbReference type="Proteomes" id="UP001501576">
    <property type="component" value="Unassembled WGS sequence"/>
</dbReference>
<accession>A0ABP3MXE4</accession>
<dbReference type="EMBL" id="BAAABZ010000022">
    <property type="protein sequence ID" value="GAA0528463.1"/>
    <property type="molecule type" value="Genomic_DNA"/>
</dbReference>